<evidence type="ECO:0000313" key="1">
    <source>
        <dbReference type="EMBL" id="KAK5833259.1"/>
    </source>
</evidence>
<organism evidence="1 2">
    <name type="scientific">Gossypium arboreum</name>
    <name type="common">Tree cotton</name>
    <name type="synonym">Gossypium nanking</name>
    <dbReference type="NCBI Taxonomy" id="29729"/>
    <lineage>
        <taxon>Eukaryota</taxon>
        <taxon>Viridiplantae</taxon>
        <taxon>Streptophyta</taxon>
        <taxon>Embryophyta</taxon>
        <taxon>Tracheophyta</taxon>
        <taxon>Spermatophyta</taxon>
        <taxon>Magnoliopsida</taxon>
        <taxon>eudicotyledons</taxon>
        <taxon>Gunneridae</taxon>
        <taxon>Pentapetalae</taxon>
        <taxon>rosids</taxon>
        <taxon>malvids</taxon>
        <taxon>Malvales</taxon>
        <taxon>Malvaceae</taxon>
        <taxon>Malvoideae</taxon>
        <taxon>Gossypium</taxon>
    </lineage>
</organism>
<evidence type="ECO:0000313" key="2">
    <source>
        <dbReference type="Proteomes" id="UP001358586"/>
    </source>
</evidence>
<reference evidence="1 2" key="1">
    <citation type="submission" date="2023-03" db="EMBL/GenBank/DDBJ databases">
        <title>WGS of Gossypium arboreum.</title>
        <authorList>
            <person name="Yu D."/>
        </authorList>
    </citation>
    <scope>NUCLEOTIDE SEQUENCE [LARGE SCALE GENOMIC DNA]</scope>
    <source>
        <tissue evidence="1">Leaf</tissue>
    </source>
</reference>
<protein>
    <submittedName>
        <fullName evidence="1">Uncharacterized protein</fullName>
    </submittedName>
</protein>
<keyword evidence="2" id="KW-1185">Reference proteome</keyword>
<gene>
    <name evidence="1" type="ORF">PVK06_017079</name>
</gene>
<proteinExistence type="predicted"/>
<name>A0ABR0Q1P9_GOSAR</name>
<sequence length="62" mass="6948">MANDIKWLAPENGWVKLNTYGAILLNTFSTAIGRVIKDAYGNWLRGYSMVLGKDEVLLIGLY</sequence>
<accession>A0ABR0Q1P9</accession>
<dbReference type="Proteomes" id="UP001358586">
    <property type="component" value="Chromosome 5"/>
</dbReference>
<dbReference type="EMBL" id="JARKNE010000005">
    <property type="protein sequence ID" value="KAK5833259.1"/>
    <property type="molecule type" value="Genomic_DNA"/>
</dbReference>
<comment type="caution">
    <text evidence="1">The sequence shown here is derived from an EMBL/GenBank/DDBJ whole genome shotgun (WGS) entry which is preliminary data.</text>
</comment>